<feature type="transmembrane region" description="Helical" evidence="9">
    <location>
        <begin position="421"/>
        <end position="443"/>
    </location>
</feature>
<feature type="coiled-coil region" evidence="7">
    <location>
        <begin position="289"/>
        <end position="316"/>
    </location>
</feature>
<name>A0A0W0F0Y5_MONRR</name>
<evidence type="ECO:0000256" key="7">
    <source>
        <dbReference type="SAM" id="Coils"/>
    </source>
</evidence>
<keyword evidence="5 9" id="KW-1133">Transmembrane helix</keyword>
<dbReference type="GO" id="GO:0005227">
    <property type="term" value="F:calcium-activated cation channel activity"/>
    <property type="evidence" value="ECO:0007669"/>
    <property type="project" value="InterPro"/>
</dbReference>
<keyword evidence="6 9" id="KW-0472">Membrane</keyword>
<keyword evidence="3" id="KW-0813">Transport</keyword>
<feature type="domain" description="CSC1/OSCA1-like 7TM region" evidence="10">
    <location>
        <begin position="370"/>
        <end position="654"/>
    </location>
</feature>
<evidence type="ECO:0000256" key="4">
    <source>
        <dbReference type="ARBA" id="ARBA00022692"/>
    </source>
</evidence>
<feature type="transmembrane region" description="Helical" evidence="9">
    <location>
        <begin position="151"/>
        <end position="172"/>
    </location>
</feature>
<comment type="caution">
    <text evidence="13">The sequence shown here is derived from an EMBL/GenBank/DDBJ whole genome shotgun (WGS) entry which is preliminary data.</text>
</comment>
<dbReference type="Pfam" id="PF13967">
    <property type="entry name" value="RSN1_TM"/>
    <property type="match status" value="1"/>
</dbReference>
<feature type="transmembrane region" description="Helical" evidence="9">
    <location>
        <begin position="534"/>
        <end position="552"/>
    </location>
</feature>
<evidence type="ECO:0000256" key="2">
    <source>
        <dbReference type="ARBA" id="ARBA00007779"/>
    </source>
</evidence>
<dbReference type="Pfam" id="PF14703">
    <property type="entry name" value="PHM7_cyt"/>
    <property type="match status" value="1"/>
</dbReference>
<feature type="domain" description="CSC1/OSCA1-like N-terminal transmembrane" evidence="11">
    <location>
        <begin position="22"/>
        <end position="171"/>
    </location>
</feature>
<dbReference type="InterPro" id="IPR027815">
    <property type="entry name" value="CSC1/OSCA1-like_cyt"/>
</dbReference>
<feature type="compositionally biased region" description="Low complexity" evidence="8">
    <location>
        <begin position="998"/>
        <end position="1022"/>
    </location>
</feature>
<organism evidence="13 14">
    <name type="scientific">Moniliophthora roreri</name>
    <name type="common">Frosty pod rot fungus</name>
    <name type="synonym">Monilia roreri</name>
    <dbReference type="NCBI Taxonomy" id="221103"/>
    <lineage>
        <taxon>Eukaryota</taxon>
        <taxon>Fungi</taxon>
        <taxon>Dikarya</taxon>
        <taxon>Basidiomycota</taxon>
        <taxon>Agaricomycotina</taxon>
        <taxon>Agaricomycetes</taxon>
        <taxon>Agaricomycetidae</taxon>
        <taxon>Agaricales</taxon>
        <taxon>Marasmiineae</taxon>
        <taxon>Marasmiaceae</taxon>
        <taxon>Moniliophthora</taxon>
    </lineage>
</organism>
<feature type="transmembrane region" description="Helical" evidence="9">
    <location>
        <begin position="22"/>
        <end position="43"/>
    </location>
</feature>
<feature type="transmembrane region" description="Helical" evidence="9">
    <location>
        <begin position="106"/>
        <end position="126"/>
    </location>
</feature>
<evidence type="ECO:0000259" key="12">
    <source>
        <dbReference type="Pfam" id="PF14703"/>
    </source>
</evidence>
<dbReference type="InterPro" id="IPR003864">
    <property type="entry name" value="CSC1/OSCA1-like_7TM"/>
</dbReference>
<accession>A0A0W0F0Y5</accession>
<evidence type="ECO:0000313" key="13">
    <source>
        <dbReference type="EMBL" id="KTB30014.1"/>
    </source>
</evidence>
<evidence type="ECO:0000256" key="5">
    <source>
        <dbReference type="ARBA" id="ARBA00022989"/>
    </source>
</evidence>
<evidence type="ECO:0000259" key="11">
    <source>
        <dbReference type="Pfam" id="PF13967"/>
    </source>
</evidence>
<keyword evidence="4 9" id="KW-0812">Transmembrane</keyword>
<proteinExistence type="inferred from homology"/>
<feature type="transmembrane region" description="Helical" evidence="9">
    <location>
        <begin position="375"/>
        <end position="401"/>
    </location>
</feature>
<evidence type="ECO:0000256" key="3">
    <source>
        <dbReference type="ARBA" id="ARBA00022448"/>
    </source>
</evidence>
<feature type="domain" description="CSC1/OSCA1-like cytosolic" evidence="12">
    <location>
        <begin position="196"/>
        <end position="359"/>
    </location>
</feature>
<dbReference type="eggNOG" id="KOG1134">
    <property type="taxonomic scope" value="Eukaryota"/>
</dbReference>
<evidence type="ECO:0000256" key="8">
    <source>
        <dbReference type="SAM" id="MobiDB-lite"/>
    </source>
</evidence>
<keyword evidence="7" id="KW-0175">Coiled coil</keyword>
<feature type="transmembrane region" description="Helical" evidence="9">
    <location>
        <begin position="599"/>
        <end position="624"/>
    </location>
</feature>
<evidence type="ECO:0000256" key="9">
    <source>
        <dbReference type="SAM" id="Phobius"/>
    </source>
</evidence>
<evidence type="ECO:0000259" key="10">
    <source>
        <dbReference type="Pfam" id="PF02714"/>
    </source>
</evidence>
<protein>
    <recommendedName>
        <fullName evidence="15">DUF221-domain-containing protein</fullName>
    </recommendedName>
</protein>
<feature type="transmembrane region" description="Helical" evidence="9">
    <location>
        <begin position="636"/>
        <end position="657"/>
    </location>
</feature>
<evidence type="ECO:0000256" key="6">
    <source>
        <dbReference type="ARBA" id="ARBA00023136"/>
    </source>
</evidence>
<feature type="transmembrane region" description="Helical" evidence="9">
    <location>
        <begin position="663"/>
        <end position="683"/>
    </location>
</feature>
<dbReference type="InterPro" id="IPR032880">
    <property type="entry name" value="CSC1/OSCA1-like_N"/>
</dbReference>
<evidence type="ECO:0000256" key="1">
    <source>
        <dbReference type="ARBA" id="ARBA00004141"/>
    </source>
</evidence>
<dbReference type="AlphaFoldDB" id="A0A0W0F0Y5"/>
<dbReference type="GO" id="GO:0005886">
    <property type="term" value="C:plasma membrane"/>
    <property type="evidence" value="ECO:0007669"/>
    <property type="project" value="TreeGrafter"/>
</dbReference>
<comment type="similarity">
    <text evidence="2">Belongs to the CSC1 (TC 1.A.17) family.</text>
</comment>
<feature type="compositionally biased region" description="Polar residues" evidence="8">
    <location>
        <begin position="918"/>
        <end position="960"/>
    </location>
</feature>
<reference evidence="13 14" key="1">
    <citation type="submission" date="2015-12" db="EMBL/GenBank/DDBJ databases">
        <title>Draft genome sequence of Moniliophthora roreri, the causal agent of frosty pod rot of cacao.</title>
        <authorList>
            <person name="Aime M.C."/>
            <person name="Diaz-Valderrama J.R."/>
            <person name="Kijpornyongpan T."/>
            <person name="Phillips-Mora W."/>
        </authorList>
    </citation>
    <scope>NUCLEOTIDE SEQUENCE [LARGE SCALE GENOMIC DNA]</scope>
    <source>
        <strain evidence="13 14">MCA 2952</strain>
    </source>
</reference>
<dbReference type="PANTHER" id="PTHR13018">
    <property type="entry name" value="PROBABLE MEMBRANE PROTEIN DUF221-RELATED"/>
    <property type="match status" value="1"/>
</dbReference>
<gene>
    <name evidence="13" type="ORF">WG66_17394</name>
</gene>
<dbReference type="EMBL" id="LATX01002400">
    <property type="protein sequence ID" value="KTB30014.1"/>
    <property type="molecule type" value="Genomic_DNA"/>
</dbReference>
<dbReference type="PANTHER" id="PTHR13018:SF149">
    <property type="entry name" value="DOMAIN PROTEIN, PUTATIVE (AFU_ORTHOLOGUE AFUA_3G11660)-RELATED"/>
    <property type="match status" value="1"/>
</dbReference>
<evidence type="ECO:0008006" key="15">
    <source>
        <dbReference type="Google" id="ProtNLM"/>
    </source>
</evidence>
<comment type="subcellular location">
    <subcellularLocation>
        <location evidence="1">Membrane</location>
        <topology evidence="1">Multi-pass membrane protein</topology>
    </subcellularLocation>
</comment>
<feature type="transmembrane region" description="Helical" evidence="9">
    <location>
        <begin position="464"/>
        <end position="486"/>
    </location>
</feature>
<feature type="region of interest" description="Disordered" evidence="8">
    <location>
        <begin position="866"/>
        <end position="1035"/>
    </location>
</feature>
<sequence>MSEPGLEDVLNTESRTLAPKAVGSQVILMSIVSAVTVLVFNFLRPKNKIIYEPKVKYHEGDKPPPPISDSLLGWLPPLIRTKEPELLDKIGLDAVTFLRFNRLIRWLFTGITILTCGILIPVNVVYNLRDVNKENRDILSMLTIRDLGGDILYIHVAVTYLITFLIIGIVYIHWKKMVALRLAWFRSPEYMQSFYARTLAIREVPKKYQSDEGLRQIFESTKVPYPTTSVHIGRKVGRLPELIDYHNETVRELEQHLVKYLKGGRVGKKRPTIRLRSTCGCGGTKRDAIEYYTEKLKRTEAAIEEYRNQIDTRKAENYGFASMAAVPYAHIAARLLEGKHPKGTDITLAPNPKDIIWENMNKTPGELNGKRTIGFVWLVLVCFFNTVPLLIIAALANLNQIKDIKTFHFLQGWADSSPNSFAFISGVLPPAVSALFGYFLPIVMRWLSQFMGSLTQSKLDRQVVARYFAFLVISQLIVFTLIGVIFNSVREIIKQVGNKSFKEIMDNLDSLPDTINRTYIDQSSYWLTFFPMRGFLVVFDLAQIVNLVWIFFKTRLFGRTPRDIREWTQPPEFQYAIYYSNILFMASVGLVFAPLAPLVALAAAIVFWMGSWVHKYQLMFVFVTKVETGGRLWNVVINRLLFCVVLMQALMVLTIGLQYGFKHLQWISTIPPIFIVALFKVYINRTFVSKFTYYVPSEEEIRLAKVHSERADNKGNRLEKRFGHPALHAELFTPMLHAKMMPLLSQVYKGKVGKDEAQIKEYGGQKMEAQVVEGGIRIAAIEQRDLEYDPALYRRDRGELDWDARSIASTAYFNDAASTMQFGGPGGSTPNLLGYDKYLAAGPGHHYGPSTENFELARMDSQQEPLLGNPQLYQNPSGYASRPSLPASPAMSYQDPSSEGFARQAPIHRPHDPYGQDYSRSQTPAHAQMISGSSSPGPVQMMRTTSPGPMNAMRSQSPGPTNMMGGGYPDSPRGGNPMQYPPQPSRQYSYDAYAQHSQYPSQASQHQTQQQQQFYQHSNPSQSGNMAGRGTYRGY</sequence>
<dbReference type="Pfam" id="PF02714">
    <property type="entry name" value="RSN1_7TM"/>
    <property type="match status" value="1"/>
</dbReference>
<dbReference type="Proteomes" id="UP000054988">
    <property type="component" value="Unassembled WGS sequence"/>
</dbReference>
<dbReference type="InterPro" id="IPR045122">
    <property type="entry name" value="Csc1-like"/>
</dbReference>
<evidence type="ECO:0000313" key="14">
    <source>
        <dbReference type="Proteomes" id="UP000054988"/>
    </source>
</evidence>